<proteinExistence type="predicted"/>
<dbReference type="GeneID" id="35427651"/>
<feature type="compositionally biased region" description="Acidic residues" evidence="1">
    <location>
        <begin position="416"/>
        <end position="428"/>
    </location>
</feature>
<evidence type="ECO:0000313" key="3">
    <source>
        <dbReference type="Proteomes" id="UP001302367"/>
    </source>
</evidence>
<evidence type="ECO:0000256" key="1">
    <source>
        <dbReference type="SAM" id="MobiDB-lite"/>
    </source>
</evidence>
<feature type="compositionally biased region" description="Basic and acidic residues" evidence="1">
    <location>
        <begin position="347"/>
        <end position="357"/>
    </location>
</feature>
<keyword evidence="3" id="KW-1185">Reference proteome</keyword>
<sequence>MTEDEERGFKEIENIWERLKLAEIVYDKHGTPVVSTGSGVEEIEEGKEENKVLRCLQSLNTTPIYVHEIDEDGYDVSGYRPSTLDKVLTENLCRSLCWHLEAERLFESLHNFGKLSPSPILDWVNEGESAFARAPPGAIYYWPGAMLQAHLRATLYWHESPDVSIDVLARFQGRNLTRSLTAMVCTSSQIRNHCERNESYDKFLGLELSRLQRAIAMLWHPIDPDALPLTKAYIEMRARKKNSKEARALTNANIPIKSKFDRDVIRASYILLLQDEEQQVDQLLQSIPMSVTGFEARQRRVKLFDEYHHDPRLQKLHEQCPRLEKIWNVLNERKAFYESQMRQAEKMRERRKAKEQEEMALENPFQGEKPAKQPARYQVAKRHQELQAHNERQAQQRKDLPLHETRVIKVIKPEKEEEEEEEDDVVRQ</sequence>
<feature type="compositionally biased region" description="Basic and acidic residues" evidence="1">
    <location>
        <begin position="382"/>
        <end position="415"/>
    </location>
</feature>
<dbReference type="Proteomes" id="UP001302367">
    <property type="component" value="Chromosome 4"/>
</dbReference>
<organism evidence="2 3">
    <name type="scientific">Cercospora beticola</name>
    <name type="common">Sugarbeet leaf spot fungus</name>
    <dbReference type="NCBI Taxonomy" id="122368"/>
    <lineage>
        <taxon>Eukaryota</taxon>
        <taxon>Fungi</taxon>
        <taxon>Dikarya</taxon>
        <taxon>Ascomycota</taxon>
        <taxon>Pezizomycotina</taxon>
        <taxon>Dothideomycetes</taxon>
        <taxon>Dothideomycetidae</taxon>
        <taxon>Mycosphaerellales</taxon>
        <taxon>Mycosphaerellaceae</taxon>
        <taxon>Cercospora</taxon>
    </lineage>
</organism>
<dbReference type="EMBL" id="CP134187">
    <property type="protein sequence ID" value="WPB01040.1"/>
    <property type="molecule type" value="Genomic_DNA"/>
</dbReference>
<reference evidence="2 3" key="1">
    <citation type="submission" date="2023-09" db="EMBL/GenBank/DDBJ databases">
        <title>Complete-Gapless Cercospora beticola genome.</title>
        <authorList>
            <person name="Wyatt N.A."/>
            <person name="Spanner R.E."/>
            <person name="Bolton M.D."/>
        </authorList>
    </citation>
    <scope>NUCLEOTIDE SEQUENCE [LARGE SCALE GENOMIC DNA]</scope>
    <source>
        <strain evidence="2">Cb09-40</strain>
    </source>
</reference>
<gene>
    <name evidence="2" type="ORF">RHO25_005660</name>
</gene>
<protein>
    <submittedName>
        <fullName evidence="2">Uncharacterized protein</fullName>
    </submittedName>
</protein>
<accession>A0ABZ0NNG0</accession>
<feature type="region of interest" description="Disordered" evidence="1">
    <location>
        <begin position="347"/>
        <end position="428"/>
    </location>
</feature>
<name>A0ABZ0NNG0_CERBT</name>
<evidence type="ECO:0000313" key="2">
    <source>
        <dbReference type="EMBL" id="WPB01040.1"/>
    </source>
</evidence>
<dbReference type="RefSeq" id="XP_023452792.2">
    <property type="nucleotide sequence ID" value="XM_023596545.2"/>
</dbReference>